<comment type="caution">
    <text evidence="1">The sequence shown here is derived from an EMBL/GenBank/DDBJ whole genome shotgun (WGS) entry which is preliminary data.</text>
</comment>
<organism evidence="1 2">
    <name type="scientific">Phytophthora palmivora</name>
    <dbReference type="NCBI Taxonomy" id="4796"/>
    <lineage>
        <taxon>Eukaryota</taxon>
        <taxon>Sar</taxon>
        <taxon>Stramenopiles</taxon>
        <taxon>Oomycota</taxon>
        <taxon>Peronosporomycetes</taxon>
        <taxon>Peronosporales</taxon>
        <taxon>Peronosporaceae</taxon>
        <taxon>Phytophthora</taxon>
    </lineage>
</organism>
<sequence length="99" mass="11710">MRDIYDRNHEELVFNVGPYPVVRRVYNHTYKLNIQAGTKRHPAINSGSLKRYKEPTRLSKPSEVLFAVGSVGQVIKSIKRKRRRERRTEFLVEWVGEEQ</sequence>
<evidence type="ECO:0008006" key="3">
    <source>
        <dbReference type="Google" id="ProtNLM"/>
    </source>
</evidence>
<name>A0A2P4YVT4_9STRA</name>
<gene>
    <name evidence="1" type="ORF">PHPALM_51</name>
</gene>
<dbReference type="AlphaFoldDB" id="A0A2P4YVT4"/>
<protein>
    <recommendedName>
        <fullName evidence="3">Chromo domain-containing protein</fullName>
    </recommendedName>
</protein>
<reference evidence="1 2" key="1">
    <citation type="journal article" date="2017" name="Genome Biol. Evol.">
        <title>Phytophthora megakarya and P. palmivora, closely related causal agents of cacao black pod rot, underwent increases in genome sizes and gene numbers by different mechanisms.</title>
        <authorList>
            <person name="Ali S.S."/>
            <person name="Shao J."/>
            <person name="Lary D.J."/>
            <person name="Kronmiller B."/>
            <person name="Shen D."/>
            <person name="Strem M.D."/>
            <person name="Amoako-Attah I."/>
            <person name="Akrofi A.Y."/>
            <person name="Begoude B.A."/>
            <person name="Ten Hoopen G.M."/>
            <person name="Coulibaly K."/>
            <person name="Kebe B.I."/>
            <person name="Melnick R.L."/>
            <person name="Guiltinan M.J."/>
            <person name="Tyler B.M."/>
            <person name="Meinhardt L.W."/>
            <person name="Bailey B.A."/>
        </authorList>
    </citation>
    <scope>NUCLEOTIDE SEQUENCE [LARGE SCALE GENOMIC DNA]</scope>
    <source>
        <strain evidence="2">sbr112.9</strain>
    </source>
</reference>
<proteinExistence type="predicted"/>
<dbReference type="EMBL" id="NCKW01000004">
    <property type="protein sequence ID" value="POM81912.1"/>
    <property type="molecule type" value="Genomic_DNA"/>
</dbReference>
<dbReference type="Proteomes" id="UP000237271">
    <property type="component" value="Unassembled WGS sequence"/>
</dbReference>
<evidence type="ECO:0000313" key="1">
    <source>
        <dbReference type="EMBL" id="POM81912.1"/>
    </source>
</evidence>
<dbReference type="OrthoDB" id="3227343at2759"/>
<evidence type="ECO:0000313" key="2">
    <source>
        <dbReference type="Proteomes" id="UP000237271"/>
    </source>
</evidence>
<accession>A0A2P4YVT4</accession>
<keyword evidence="2" id="KW-1185">Reference proteome</keyword>